<keyword evidence="7" id="KW-1185">Reference proteome</keyword>
<dbReference type="RefSeq" id="WP_378020975.1">
    <property type="nucleotide sequence ID" value="NZ_JBHSKG010000004.1"/>
</dbReference>
<evidence type="ECO:0000259" key="5">
    <source>
        <dbReference type="Pfam" id="PF00755"/>
    </source>
</evidence>
<keyword evidence="2 4" id="KW-0808">Transferase</keyword>
<comment type="similarity">
    <text evidence="1 4">Belongs to the carnitine/choline acetyltransferase family.</text>
</comment>
<accession>A0ABV9ZFB1</accession>
<dbReference type="Proteomes" id="UP001596175">
    <property type="component" value="Unassembled WGS sequence"/>
</dbReference>
<dbReference type="PANTHER" id="PTHR22589">
    <property type="entry name" value="CARNITINE O-ACYLTRANSFERASE"/>
    <property type="match status" value="1"/>
</dbReference>
<dbReference type="Gene3D" id="3.30.559.10">
    <property type="entry name" value="Chloramphenicol acetyltransferase-like domain"/>
    <property type="match status" value="1"/>
</dbReference>
<evidence type="ECO:0000256" key="1">
    <source>
        <dbReference type="ARBA" id="ARBA00005232"/>
    </source>
</evidence>
<keyword evidence="3 4" id="KW-0012">Acyltransferase</keyword>
<evidence type="ECO:0000313" key="6">
    <source>
        <dbReference type="EMBL" id="MFC5138793.1"/>
    </source>
</evidence>
<dbReference type="InterPro" id="IPR039551">
    <property type="entry name" value="Cho/carn_acyl_trans"/>
</dbReference>
<evidence type="ECO:0000256" key="4">
    <source>
        <dbReference type="RuleBase" id="RU003801"/>
    </source>
</evidence>
<evidence type="ECO:0000256" key="3">
    <source>
        <dbReference type="ARBA" id="ARBA00023315"/>
    </source>
</evidence>
<dbReference type="InterPro" id="IPR023213">
    <property type="entry name" value="CAT-like_dom_sf"/>
</dbReference>
<dbReference type="GO" id="GO:0016746">
    <property type="term" value="F:acyltransferase activity"/>
    <property type="evidence" value="ECO:0007669"/>
    <property type="project" value="UniProtKB-KW"/>
</dbReference>
<sequence length="593" mass="64005">MTGTFDAEDDLPRVPVPTLADSAEQFLAWSEPLLDDDQRAATREAVDQLLRPDGPGPVLQAALEAYDAQPSTHSWLDDFWESRYLGRRDRIALNANFFFLFADDPDATDQASRAAGLVLGALDHKHRVDTETLPTATRKGAPMTMEQHKFLFSATRIPGDEQDTARTPYTDAWPGPSRARHVVVLVRGHAFRMDVLGPDGTAHTADEIAEGLRAIRARVGESRGPGVGHLTTKARAAWAASRRALLAEGNEAALDDLETALFCVALEDDLPGDDRAVGKQLLGGDAANRWFDKAVTFVVLPDGTAGINTEHCRLDGTTVLALVDGMLGASTAEHAAALGARSQGVPAAAPLPFVVSDERAADIRAAGEDFARFTASVATRLVVFDDLGSDRIKKLGVSPDAFVQMAYQLAHVRAKGFVGATYESIATLQFHHGRTEAMRVVTPEILAFTAAMEDPGADDAQRREAFDAAAAAHVRRAQECQAGYAPEQHLWELSLIQQRRGDELGATEPLAVVDSPGWRVMRDDFMSTSSAPSEHVRVFGFGSTSTQCIGVAYVLLPGRLVVHLSTPATVGEQMERFATELRRTVDEIAALLD</sequence>
<proteinExistence type="inferred from homology"/>
<dbReference type="EMBL" id="JBHSKG010000004">
    <property type="protein sequence ID" value="MFC5138793.1"/>
    <property type="molecule type" value="Genomic_DNA"/>
</dbReference>
<evidence type="ECO:0000313" key="7">
    <source>
        <dbReference type="Proteomes" id="UP001596175"/>
    </source>
</evidence>
<dbReference type="EC" id="2.3.1.-" evidence="6"/>
<organism evidence="6 7">
    <name type="scientific">Actinomycetospora rhizophila</name>
    <dbReference type="NCBI Taxonomy" id="1416876"/>
    <lineage>
        <taxon>Bacteria</taxon>
        <taxon>Bacillati</taxon>
        <taxon>Actinomycetota</taxon>
        <taxon>Actinomycetes</taxon>
        <taxon>Pseudonocardiales</taxon>
        <taxon>Pseudonocardiaceae</taxon>
        <taxon>Actinomycetospora</taxon>
    </lineage>
</organism>
<protein>
    <submittedName>
        <fullName evidence="6">Choline/carnitine O-acyltransferase</fullName>
        <ecNumber evidence="6">2.3.1.-</ecNumber>
    </submittedName>
</protein>
<dbReference type="Gene3D" id="3.30.559.70">
    <property type="entry name" value="Choline/Carnitine o-acyltransferase, domain 2"/>
    <property type="match status" value="1"/>
</dbReference>
<feature type="domain" description="Choline/carnitine acyltransferase" evidence="5">
    <location>
        <begin position="14"/>
        <end position="582"/>
    </location>
</feature>
<dbReference type="InterPro" id="IPR042231">
    <property type="entry name" value="Cho/carn_acyl_trans_2"/>
</dbReference>
<name>A0ABV9ZFB1_9PSEU</name>
<dbReference type="PROSITE" id="PS00440">
    <property type="entry name" value="ACYLTRANSF_C_2"/>
    <property type="match status" value="1"/>
</dbReference>
<dbReference type="SUPFAM" id="SSF52777">
    <property type="entry name" value="CoA-dependent acyltransferases"/>
    <property type="match status" value="2"/>
</dbReference>
<dbReference type="InterPro" id="IPR000542">
    <property type="entry name" value="Carn_acyl_trans"/>
</dbReference>
<gene>
    <name evidence="6" type="ORF">ACFPK1_11165</name>
</gene>
<comment type="caution">
    <text evidence="6">The sequence shown here is derived from an EMBL/GenBank/DDBJ whole genome shotgun (WGS) entry which is preliminary data.</text>
</comment>
<evidence type="ECO:0000256" key="2">
    <source>
        <dbReference type="ARBA" id="ARBA00022679"/>
    </source>
</evidence>
<reference evidence="7" key="1">
    <citation type="journal article" date="2019" name="Int. J. Syst. Evol. Microbiol.">
        <title>The Global Catalogue of Microorganisms (GCM) 10K type strain sequencing project: providing services to taxonomists for standard genome sequencing and annotation.</title>
        <authorList>
            <consortium name="The Broad Institute Genomics Platform"/>
            <consortium name="The Broad Institute Genome Sequencing Center for Infectious Disease"/>
            <person name="Wu L."/>
            <person name="Ma J."/>
        </authorList>
    </citation>
    <scope>NUCLEOTIDE SEQUENCE [LARGE SCALE GENOMIC DNA]</scope>
    <source>
        <strain evidence="7">XZYJ18</strain>
    </source>
</reference>
<dbReference type="Pfam" id="PF00755">
    <property type="entry name" value="Carn_acyltransf"/>
    <property type="match status" value="1"/>
</dbReference>